<gene>
    <name evidence="2" type="ORF">A3F35_00445</name>
</gene>
<name>A0A1G1WQC4_9BACT</name>
<evidence type="ECO:0000259" key="1">
    <source>
        <dbReference type="Pfam" id="PF00462"/>
    </source>
</evidence>
<organism evidence="2 3">
    <name type="scientific">Candidatus Woykebacteria bacterium RIFCSPHIGHO2_12_FULL_45_10</name>
    <dbReference type="NCBI Taxonomy" id="1802603"/>
    <lineage>
        <taxon>Bacteria</taxon>
        <taxon>Candidatus Woykeibacteriota</taxon>
    </lineage>
</organism>
<accession>A0A1G1WQC4</accession>
<dbReference type="InterPro" id="IPR036249">
    <property type="entry name" value="Thioredoxin-like_sf"/>
</dbReference>
<dbReference type="SUPFAM" id="SSF52833">
    <property type="entry name" value="Thioredoxin-like"/>
    <property type="match status" value="1"/>
</dbReference>
<dbReference type="EMBL" id="MHCZ01000018">
    <property type="protein sequence ID" value="OGY29894.1"/>
    <property type="molecule type" value="Genomic_DNA"/>
</dbReference>
<feature type="domain" description="Glutaredoxin" evidence="1">
    <location>
        <begin position="4"/>
        <end position="54"/>
    </location>
</feature>
<dbReference type="PROSITE" id="PS51354">
    <property type="entry name" value="GLUTAREDOXIN_2"/>
    <property type="match status" value="1"/>
</dbReference>
<dbReference type="CDD" id="cd02976">
    <property type="entry name" value="NrdH"/>
    <property type="match status" value="1"/>
</dbReference>
<dbReference type="AlphaFoldDB" id="A0A1G1WQC4"/>
<evidence type="ECO:0000313" key="2">
    <source>
        <dbReference type="EMBL" id="OGY29894.1"/>
    </source>
</evidence>
<dbReference type="PANTHER" id="PTHR34386">
    <property type="entry name" value="GLUTAREDOXIN"/>
    <property type="match status" value="1"/>
</dbReference>
<dbReference type="Pfam" id="PF00462">
    <property type="entry name" value="Glutaredoxin"/>
    <property type="match status" value="1"/>
</dbReference>
<dbReference type="PANTHER" id="PTHR34386:SF1">
    <property type="entry name" value="GLUTAREDOXIN-LIKE PROTEIN NRDH"/>
    <property type="match status" value="1"/>
</dbReference>
<protein>
    <recommendedName>
        <fullName evidence="1">Glutaredoxin domain-containing protein</fullName>
    </recommendedName>
</protein>
<dbReference type="Proteomes" id="UP000178068">
    <property type="component" value="Unassembled WGS sequence"/>
</dbReference>
<dbReference type="InterPro" id="IPR051548">
    <property type="entry name" value="Grx-like_ET"/>
</dbReference>
<comment type="caution">
    <text evidence="2">The sequence shown here is derived from an EMBL/GenBank/DDBJ whole genome shotgun (WGS) entry which is preliminary data.</text>
</comment>
<dbReference type="GO" id="GO:0009055">
    <property type="term" value="F:electron transfer activity"/>
    <property type="evidence" value="ECO:0007669"/>
    <property type="project" value="TreeGrafter"/>
</dbReference>
<proteinExistence type="predicted"/>
<dbReference type="STRING" id="1802603.A3F35_00445"/>
<dbReference type="InterPro" id="IPR002109">
    <property type="entry name" value="Glutaredoxin"/>
</dbReference>
<reference evidence="2 3" key="1">
    <citation type="journal article" date="2016" name="Nat. Commun.">
        <title>Thousands of microbial genomes shed light on interconnected biogeochemical processes in an aquifer system.</title>
        <authorList>
            <person name="Anantharaman K."/>
            <person name="Brown C.T."/>
            <person name="Hug L.A."/>
            <person name="Sharon I."/>
            <person name="Castelle C.J."/>
            <person name="Probst A.J."/>
            <person name="Thomas B.C."/>
            <person name="Singh A."/>
            <person name="Wilkins M.J."/>
            <person name="Karaoz U."/>
            <person name="Brodie E.L."/>
            <person name="Williams K.H."/>
            <person name="Hubbard S.S."/>
            <person name="Banfield J.F."/>
        </authorList>
    </citation>
    <scope>NUCLEOTIDE SEQUENCE [LARGE SCALE GENOMIC DNA]</scope>
</reference>
<sequence length="85" mass="9657">MKKVKIYTTTTCPYCRMEKDFLDSKKVQYEEVLIDHDTKAAQEMMNLSGQLGVPFTSVTDENGKEATILGFDKREIAYQIGISVD</sequence>
<dbReference type="GO" id="GO:0045454">
    <property type="term" value="P:cell redox homeostasis"/>
    <property type="evidence" value="ECO:0007669"/>
    <property type="project" value="TreeGrafter"/>
</dbReference>
<dbReference type="Gene3D" id="3.40.30.10">
    <property type="entry name" value="Glutaredoxin"/>
    <property type="match status" value="1"/>
</dbReference>
<evidence type="ECO:0000313" key="3">
    <source>
        <dbReference type="Proteomes" id="UP000178068"/>
    </source>
</evidence>